<evidence type="ECO:0000313" key="4">
    <source>
        <dbReference type="EMBL" id="TKY89164.1"/>
    </source>
</evidence>
<reference evidence="4 5" key="1">
    <citation type="submission" date="2019-05" db="EMBL/GenBank/DDBJ databases">
        <title>Sporisorium graminicola CBS 10092 draft sequencing and annotation.</title>
        <authorList>
            <person name="Solano-Gonzalez S."/>
            <person name="Caddick M.X."/>
            <person name="Darby A."/>
        </authorList>
    </citation>
    <scope>NUCLEOTIDE SEQUENCE [LARGE SCALE GENOMIC DNA]</scope>
    <source>
        <strain evidence="4 5">CBS 10092</strain>
    </source>
</reference>
<dbReference type="KEGG" id="sgra:EX895_001695"/>
<keyword evidence="2" id="KW-1133">Transmembrane helix</keyword>
<name>A0A4U7KWN4_9BASI</name>
<dbReference type="GeneID" id="40724590"/>
<keyword evidence="5" id="KW-1185">Reference proteome</keyword>
<evidence type="ECO:0000256" key="1">
    <source>
        <dbReference type="SAM" id="MobiDB-lite"/>
    </source>
</evidence>
<dbReference type="EMBL" id="SRRM01000005">
    <property type="protein sequence ID" value="TKY89164.1"/>
    <property type="molecule type" value="Genomic_DNA"/>
</dbReference>
<feature type="transmembrane region" description="Helical" evidence="2">
    <location>
        <begin position="80"/>
        <end position="98"/>
    </location>
</feature>
<feature type="region of interest" description="Disordered" evidence="1">
    <location>
        <begin position="24"/>
        <end position="57"/>
    </location>
</feature>
<comment type="caution">
    <text evidence="4">The sequence shown here is derived from an EMBL/GenBank/DDBJ whole genome shotgun (WGS) entry which is preliminary data.</text>
</comment>
<accession>A0A4U7KWN4</accession>
<evidence type="ECO:0000256" key="2">
    <source>
        <dbReference type="SAM" id="Phobius"/>
    </source>
</evidence>
<keyword evidence="3" id="KW-0732">Signal</keyword>
<feature type="compositionally biased region" description="Low complexity" evidence="1">
    <location>
        <begin position="169"/>
        <end position="187"/>
    </location>
</feature>
<dbReference type="RefSeq" id="XP_029741149.1">
    <property type="nucleotide sequence ID" value="XM_029882294.1"/>
</dbReference>
<keyword evidence="2" id="KW-0812">Transmembrane</keyword>
<protein>
    <submittedName>
        <fullName evidence="4">Uncharacterized protein</fullName>
    </submittedName>
</protein>
<dbReference type="AlphaFoldDB" id="A0A4U7KWN4"/>
<sequence length="457" mass="48945">MKSTLIWLLALALVSLCARTAPLPSDAYSSSSRRSIPRASRNAARLSHVRRGDASALKETAESAEHAVAATKMKDWKRPIVITISAVGLAMTIGWNYISAKSFFSNRAKYYREKKRLEEERKKPPPQVGDTMCTVQTYYTGDQVESRKPTLVKAPCYVLGQQQSMGQQSSAVQNTAQQQGAVVPQQPEHIASTGGGSSSSSLTAMLNRGGGISNGDGGAQAPTFSPQPQPPVVFTAQDVSTDAKPGASSTVEPAPAPDVDHNSGTPIDGPLNKRGLTSVTSLEAAHGIEAASHEIEEVALEVPSPSPPSSPSTSPTSSLRTSDDIPLLPLDVRGRTRFVFSPSGAARARGRPGFPVARPFDPVEFSPAFDDQQHSDVAHDDALPKIAADDKKDRVSSPRLKSKLNRWKVWSKLQGAKKIKTEDITFGLTVLNTIGNIPSLILTTINAMYYRGNPKVD</sequence>
<feature type="compositionally biased region" description="Low complexity" evidence="1">
    <location>
        <begin position="24"/>
        <end position="45"/>
    </location>
</feature>
<proteinExistence type="predicted"/>
<feature type="region of interest" description="Disordered" evidence="1">
    <location>
        <begin position="169"/>
        <end position="274"/>
    </location>
</feature>
<evidence type="ECO:0000313" key="5">
    <source>
        <dbReference type="Proteomes" id="UP000306050"/>
    </source>
</evidence>
<keyword evidence="2" id="KW-0472">Membrane</keyword>
<feature type="chain" id="PRO_5020594173" evidence="3">
    <location>
        <begin position="21"/>
        <end position="457"/>
    </location>
</feature>
<feature type="compositionally biased region" description="Gly residues" evidence="1">
    <location>
        <begin position="208"/>
        <end position="218"/>
    </location>
</feature>
<gene>
    <name evidence="4" type="ORF">EX895_001695</name>
</gene>
<dbReference type="Proteomes" id="UP000306050">
    <property type="component" value="Chromosome SGRAM_12"/>
</dbReference>
<feature type="signal peptide" evidence="3">
    <location>
        <begin position="1"/>
        <end position="20"/>
    </location>
</feature>
<dbReference type="OrthoDB" id="2556699at2759"/>
<evidence type="ECO:0000256" key="3">
    <source>
        <dbReference type="SAM" id="SignalP"/>
    </source>
</evidence>
<feature type="region of interest" description="Disordered" evidence="1">
    <location>
        <begin position="299"/>
        <end position="326"/>
    </location>
</feature>
<organism evidence="4 5">
    <name type="scientific">Sporisorium graminicola</name>
    <dbReference type="NCBI Taxonomy" id="280036"/>
    <lineage>
        <taxon>Eukaryota</taxon>
        <taxon>Fungi</taxon>
        <taxon>Dikarya</taxon>
        <taxon>Basidiomycota</taxon>
        <taxon>Ustilaginomycotina</taxon>
        <taxon>Ustilaginomycetes</taxon>
        <taxon>Ustilaginales</taxon>
        <taxon>Ustilaginaceae</taxon>
        <taxon>Sporisorium</taxon>
    </lineage>
</organism>